<dbReference type="AlphaFoldDB" id="A0A1G2M2L0"/>
<organism evidence="2 3">
    <name type="scientific">Candidatus Taylorbacteria bacterium RIFCSPHIGHO2_01_FULL_46_22b</name>
    <dbReference type="NCBI Taxonomy" id="1802301"/>
    <lineage>
        <taxon>Bacteria</taxon>
        <taxon>Candidatus Tayloriibacteriota</taxon>
    </lineage>
</organism>
<keyword evidence="1" id="KW-0812">Transmembrane</keyword>
<name>A0A1G2M2L0_9BACT</name>
<keyword evidence="1" id="KW-1133">Transmembrane helix</keyword>
<comment type="caution">
    <text evidence="2">The sequence shown here is derived from an EMBL/GenBank/DDBJ whole genome shotgun (WGS) entry which is preliminary data.</text>
</comment>
<protein>
    <submittedName>
        <fullName evidence="2">Uncharacterized protein</fullName>
    </submittedName>
</protein>
<dbReference type="STRING" id="1802301.A2664_01515"/>
<keyword evidence="1" id="KW-0472">Membrane</keyword>
<accession>A0A1G2M2L0</accession>
<evidence type="ECO:0000313" key="3">
    <source>
        <dbReference type="Proteomes" id="UP000178873"/>
    </source>
</evidence>
<feature type="transmembrane region" description="Helical" evidence="1">
    <location>
        <begin position="40"/>
        <end position="62"/>
    </location>
</feature>
<evidence type="ECO:0000256" key="1">
    <source>
        <dbReference type="SAM" id="Phobius"/>
    </source>
</evidence>
<feature type="transmembrane region" description="Helical" evidence="1">
    <location>
        <begin position="12"/>
        <end position="28"/>
    </location>
</feature>
<dbReference type="Proteomes" id="UP000178873">
    <property type="component" value="Unassembled WGS sequence"/>
</dbReference>
<feature type="transmembrane region" description="Helical" evidence="1">
    <location>
        <begin position="74"/>
        <end position="103"/>
    </location>
</feature>
<feature type="transmembrane region" description="Helical" evidence="1">
    <location>
        <begin position="109"/>
        <end position="133"/>
    </location>
</feature>
<evidence type="ECO:0000313" key="2">
    <source>
        <dbReference type="EMBL" id="OHA18130.1"/>
    </source>
</evidence>
<reference evidence="2 3" key="1">
    <citation type="journal article" date="2016" name="Nat. Commun.">
        <title>Thousands of microbial genomes shed light on interconnected biogeochemical processes in an aquifer system.</title>
        <authorList>
            <person name="Anantharaman K."/>
            <person name="Brown C.T."/>
            <person name="Hug L.A."/>
            <person name="Sharon I."/>
            <person name="Castelle C.J."/>
            <person name="Probst A.J."/>
            <person name="Thomas B.C."/>
            <person name="Singh A."/>
            <person name="Wilkins M.J."/>
            <person name="Karaoz U."/>
            <person name="Brodie E.L."/>
            <person name="Williams K.H."/>
            <person name="Hubbard S.S."/>
            <person name="Banfield J.F."/>
        </authorList>
    </citation>
    <scope>NUCLEOTIDE SEQUENCE [LARGE SCALE GENOMIC DNA]</scope>
</reference>
<sequence length="140" mass="15611">MFVVSFRLMRIGVWLFGISCVLLAGLYIENVPTVPYIHSALSYAAAGGFGLILAGVIGWVFLERDWTLDLCGRFLVRWAGAVFVCSFFLVLSNVIVLLCRGVLWFPREAFTWTIGFLVVSSALVMMGILFVLIPKIRTLN</sequence>
<gene>
    <name evidence="2" type="ORF">A2664_01515</name>
</gene>
<proteinExistence type="predicted"/>
<dbReference type="EMBL" id="MHRF01000007">
    <property type="protein sequence ID" value="OHA18130.1"/>
    <property type="molecule type" value="Genomic_DNA"/>
</dbReference>